<proteinExistence type="predicted"/>
<organism evidence="2 3">
    <name type="scientific">Terrihalobacillus insolitus</name>
    <dbReference type="NCBI Taxonomy" id="2950438"/>
    <lineage>
        <taxon>Bacteria</taxon>
        <taxon>Bacillati</taxon>
        <taxon>Bacillota</taxon>
        <taxon>Bacilli</taxon>
        <taxon>Bacillales</taxon>
        <taxon>Bacillaceae</taxon>
        <taxon>Terrihalobacillus</taxon>
    </lineage>
</organism>
<name>A0A9X3WVG6_9BACI</name>
<dbReference type="Pfam" id="PF03205">
    <property type="entry name" value="MobB"/>
    <property type="match status" value="1"/>
</dbReference>
<dbReference type="SUPFAM" id="SSF52540">
    <property type="entry name" value="P-loop containing nucleoside triphosphate hydrolases"/>
    <property type="match status" value="1"/>
</dbReference>
<dbReference type="Gene3D" id="3.40.50.300">
    <property type="entry name" value="P-loop containing nucleotide triphosphate hydrolases"/>
    <property type="match status" value="1"/>
</dbReference>
<gene>
    <name evidence="2" type="primary">mobB</name>
    <name evidence="2" type="ORF">NC797_13735</name>
</gene>
<dbReference type="PANTHER" id="PTHR40072">
    <property type="entry name" value="MOLYBDOPTERIN-GUANINE DINUCLEOTIDE BIOSYNTHESIS ADAPTER PROTEIN-RELATED"/>
    <property type="match status" value="1"/>
</dbReference>
<evidence type="ECO:0000313" key="3">
    <source>
        <dbReference type="Proteomes" id="UP001145050"/>
    </source>
</evidence>
<dbReference type="NCBIfam" id="TIGR00176">
    <property type="entry name" value="mobB"/>
    <property type="match status" value="1"/>
</dbReference>
<reference evidence="2" key="1">
    <citation type="submission" date="2022-06" db="EMBL/GenBank/DDBJ databases">
        <title>Aquibacillus sp. a new bacterium isolated from soil saline samples.</title>
        <authorList>
            <person name="Galisteo C."/>
            <person name="De La Haba R."/>
            <person name="Sanchez-Porro C."/>
            <person name="Ventosa A."/>
        </authorList>
    </citation>
    <scope>NUCLEOTIDE SEQUENCE</scope>
    <source>
        <strain evidence="2">3ASR75-11</strain>
    </source>
</reference>
<dbReference type="InterPro" id="IPR004435">
    <property type="entry name" value="MobB_dom"/>
</dbReference>
<dbReference type="RefSeq" id="WP_272437378.1">
    <property type="nucleotide sequence ID" value="NZ_JAMQKB010000017.1"/>
</dbReference>
<dbReference type="AlphaFoldDB" id="A0A9X3WVG6"/>
<dbReference type="Proteomes" id="UP001145050">
    <property type="component" value="Unassembled WGS sequence"/>
</dbReference>
<accession>A0A9X3WVG6</accession>
<feature type="domain" description="Molybdopterin-guanine dinucleotide biosynthesis protein B (MobB)" evidence="1">
    <location>
        <begin position="9"/>
        <end position="142"/>
    </location>
</feature>
<sequence length="176" mass="20004">MKNRYPFSIIQIVGYKNSGKTTLVNKLVRTLTEQNKKVGTLKHHGHGGKPLVIKGTDSQQHVEAGSIMSGVEGDGTFQLTIQQNTGLSLDQLIDYYQYFPLDYLIVEGYKNVGLPKVILIRRRDDLQQLLHNLTNIRAVITWDDQGIQGLDLPTFFIEDDLRYIPWILHEGRKGEA</sequence>
<dbReference type="InterPro" id="IPR027417">
    <property type="entry name" value="P-loop_NTPase"/>
</dbReference>
<dbReference type="InterPro" id="IPR052539">
    <property type="entry name" value="MGD_biosynthesis_adapter"/>
</dbReference>
<dbReference type="PANTHER" id="PTHR40072:SF1">
    <property type="entry name" value="MOLYBDOPTERIN-GUANINE DINUCLEOTIDE BIOSYNTHESIS ADAPTER PROTEIN"/>
    <property type="match status" value="1"/>
</dbReference>
<protein>
    <submittedName>
        <fullName evidence="2">Molybdopterin-guanine dinucleotide biosynthesis protein B</fullName>
    </submittedName>
</protein>
<evidence type="ECO:0000313" key="2">
    <source>
        <dbReference type="EMBL" id="MDC3425563.1"/>
    </source>
</evidence>
<keyword evidence="3" id="KW-1185">Reference proteome</keyword>
<dbReference type="CDD" id="cd03116">
    <property type="entry name" value="MobB"/>
    <property type="match status" value="1"/>
</dbReference>
<comment type="caution">
    <text evidence="2">The sequence shown here is derived from an EMBL/GenBank/DDBJ whole genome shotgun (WGS) entry which is preliminary data.</text>
</comment>
<evidence type="ECO:0000259" key="1">
    <source>
        <dbReference type="Pfam" id="PF03205"/>
    </source>
</evidence>
<dbReference type="EMBL" id="JAMQKB010000017">
    <property type="protein sequence ID" value="MDC3425563.1"/>
    <property type="molecule type" value="Genomic_DNA"/>
</dbReference>
<dbReference type="GO" id="GO:0005525">
    <property type="term" value="F:GTP binding"/>
    <property type="evidence" value="ECO:0007669"/>
    <property type="project" value="InterPro"/>
</dbReference>
<dbReference type="GO" id="GO:0006777">
    <property type="term" value="P:Mo-molybdopterin cofactor biosynthetic process"/>
    <property type="evidence" value="ECO:0007669"/>
    <property type="project" value="InterPro"/>
</dbReference>